<proteinExistence type="predicted"/>
<dbReference type="Pfam" id="PF02743">
    <property type="entry name" value="dCache_1"/>
    <property type="match status" value="1"/>
</dbReference>
<dbReference type="SUPFAM" id="SSF55874">
    <property type="entry name" value="ATPase domain of HSP90 chaperone/DNA topoisomerase II/histidine kinase"/>
    <property type="match status" value="1"/>
</dbReference>
<evidence type="ECO:0000256" key="8">
    <source>
        <dbReference type="ARBA" id="ARBA00022741"/>
    </source>
</evidence>
<dbReference type="InterPro" id="IPR036890">
    <property type="entry name" value="HATPase_C_sf"/>
</dbReference>
<dbReference type="InterPro" id="IPR033479">
    <property type="entry name" value="dCache_1"/>
</dbReference>
<evidence type="ECO:0000256" key="2">
    <source>
        <dbReference type="ARBA" id="ARBA00004651"/>
    </source>
</evidence>
<dbReference type="PROSITE" id="PS50885">
    <property type="entry name" value="HAMP"/>
    <property type="match status" value="1"/>
</dbReference>
<dbReference type="InterPro" id="IPR005467">
    <property type="entry name" value="His_kinase_dom"/>
</dbReference>
<evidence type="ECO:0000259" key="15">
    <source>
        <dbReference type="PROSITE" id="PS50109"/>
    </source>
</evidence>
<evidence type="ECO:0000313" key="18">
    <source>
        <dbReference type="Proteomes" id="UP000187172"/>
    </source>
</evidence>
<dbReference type="GO" id="GO:0005886">
    <property type="term" value="C:plasma membrane"/>
    <property type="evidence" value="ECO:0007669"/>
    <property type="project" value="UniProtKB-SubCell"/>
</dbReference>
<evidence type="ECO:0000313" key="17">
    <source>
        <dbReference type="EMBL" id="OMF47292.1"/>
    </source>
</evidence>
<evidence type="ECO:0000256" key="12">
    <source>
        <dbReference type="ARBA" id="ARBA00023012"/>
    </source>
</evidence>
<evidence type="ECO:0000259" key="16">
    <source>
        <dbReference type="PROSITE" id="PS50885"/>
    </source>
</evidence>
<dbReference type="Pfam" id="PF00672">
    <property type="entry name" value="HAMP"/>
    <property type="match status" value="1"/>
</dbReference>
<accession>A0A1R1E6D6</accession>
<evidence type="ECO:0000256" key="7">
    <source>
        <dbReference type="ARBA" id="ARBA00022692"/>
    </source>
</evidence>
<dbReference type="CDD" id="cd18773">
    <property type="entry name" value="PDC1_HK_sensor"/>
    <property type="match status" value="1"/>
</dbReference>
<dbReference type="AlphaFoldDB" id="A0A1R1E6D6"/>
<evidence type="ECO:0000256" key="9">
    <source>
        <dbReference type="ARBA" id="ARBA00022777"/>
    </source>
</evidence>
<evidence type="ECO:0000256" key="11">
    <source>
        <dbReference type="ARBA" id="ARBA00022989"/>
    </source>
</evidence>
<keyword evidence="10" id="KW-0067">ATP-binding</keyword>
<evidence type="ECO:0000256" key="3">
    <source>
        <dbReference type="ARBA" id="ARBA00012438"/>
    </source>
</evidence>
<feature type="transmembrane region" description="Helical" evidence="14">
    <location>
        <begin position="294"/>
        <end position="318"/>
    </location>
</feature>
<dbReference type="SMART" id="SM00304">
    <property type="entry name" value="HAMP"/>
    <property type="match status" value="1"/>
</dbReference>
<dbReference type="InterPro" id="IPR050640">
    <property type="entry name" value="Bact_2-comp_sensor_kinase"/>
</dbReference>
<keyword evidence="7 14" id="KW-0812">Transmembrane</keyword>
<name>A0A1R1E6D6_9BACL</name>
<feature type="domain" description="Histidine kinase" evidence="15">
    <location>
        <begin position="388"/>
        <end position="587"/>
    </location>
</feature>
<dbReference type="GO" id="GO:0005524">
    <property type="term" value="F:ATP binding"/>
    <property type="evidence" value="ECO:0007669"/>
    <property type="project" value="UniProtKB-KW"/>
</dbReference>
<gene>
    <name evidence="17" type="ORF">BK138_32160</name>
</gene>
<dbReference type="Proteomes" id="UP000187172">
    <property type="component" value="Unassembled WGS sequence"/>
</dbReference>
<dbReference type="SMART" id="SM00387">
    <property type="entry name" value="HATPase_c"/>
    <property type="match status" value="1"/>
</dbReference>
<evidence type="ECO:0000256" key="10">
    <source>
        <dbReference type="ARBA" id="ARBA00022840"/>
    </source>
</evidence>
<feature type="domain" description="HAMP" evidence="16">
    <location>
        <begin position="315"/>
        <end position="367"/>
    </location>
</feature>
<evidence type="ECO:0000256" key="13">
    <source>
        <dbReference type="ARBA" id="ARBA00023136"/>
    </source>
</evidence>
<keyword evidence="9" id="KW-0418">Kinase</keyword>
<dbReference type="STRING" id="297318.BK138_32160"/>
<organism evidence="17 18">
    <name type="scientific">Paenibacillus rhizosphaerae</name>
    <dbReference type="NCBI Taxonomy" id="297318"/>
    <lineage>
        <taxon>Bacteria</taxon>
        <taxon>Bacillati</taxon>
        <taxon>Bacillota</taxon>
        <taxon>Bacilli</taxon>
        <taxon>Bacillales</taxon>
        <taxon>Paenibacillaceae</taxon>
        <taxon>Paenibacillus</taxon>
    </lineage>
</organism>
<feature type="transmembrane region" description="Helical" evidence="14">
    <location>
        <begin position="12"/>
        <end position="36"/>
    </location>
</feature>
<dbReference type="PANTHER" id="PTHR34220:SF11">
    <property type="entry name" value="SENSOR PROTEIN KINASE HPTS"/>
    <property type="match status" value="1"/>
</dbReference>
<comment type="catalytic activity">
    <reaction evidence="1">
        <text>ATP + protein L-histidine = ADP + protein N-phospho-L-histidine.</text>
        <dbReference type="EC" id="2.7.13.3"/>
    </reaction>
</comment>
<evidence type="ECO:0000256" key="5">
    <source>
        <dbReference type="ARBA" id="ARBA00022553"/>
    </source>
</evidence>
<keyword evidence="4" id="KW-1003">Cell membrane</keyword>
<dbReference type="Pfam" id="PF06580">
    <property type="entry name" value="His_kinase"/>
    <property type="match status" value="1"/>
</dbReference>
<comment type="caution">
    <text evidence="17">The sequence shown here is derived from an EMBL/GenBank/DDBJ whole genome shotgun (WGS) entry which is preliminary data.</text>
</comment>
<dbReference type="Gene3D" id="3.30.565.10">
    <property type="entry name" value="Histidine kinase-like ATPase, C-terminal domain"/>
    <property type="match status" value="1"/>
</dbReference>
<keyword evidence="6" id="KW-0808">Transferase</keyword>
<protein>
    <recommendedName>
        <fullName evidence="3">histidine kinase</fullName>
        <ecNumber evidence="3">2.7.13.3</ecNumber>
    </recommendedName>
</protein>
<keyword evidence="11 14" id="KW-1133">Transmembrane helix</keyword>
<dbReference type="GO" id="GO:0000155">
    <property type="term" value="F:phosphorelay sensor kinase activity"/>
    <property type="evidence" value="ECO:0007669"/>
    <property type="project" value="InterPro"/>
</dbReference>
<evidence type="ECO:0000256" key="1">
    <source>
        <dbReference type="ARBA" id="ARBA00000085"/>
    </source>
</evidence>
<keyword evidence="13 14" id="KW-0472">Membrane</keyword>
<keyword evidence="5" id="KW-0597">Phosphoprotein</keyword>
<evidence type="ECO:0000256" key="6">
    <source>
        <dbReference type="ARBA" id="ARBA00022679"/>
    </source>
</evidence>
<dbReference type="Gene3D" id="6.10.340.10">
    <property type="match status" value="1"/>
</dbReference>
<dbReference type="Gene3D" id="3.30.450.20">
    <property type="entry name" value="PAS domain"/>
    <property type="match status" value="2"/>
</dbReference>
<dbReference type="Pfam" id="PF02518">
    <property type="entry name" value="HATPase_c"/>
    <property type="match status" value="1"/>
</dbReference>
<dbReference type="InterPro" id="IPR003594">
    <property type="entry name" value="HATPase_dom"/>
</dbReference>
<evidence type="ECO:0000256" key="14">
    <source>
        <dbReference type="SAM" id="Phobius"/>
    </source>
</evidence>
<keyword evidence="12" id="KW-0902">Two-component regulatory system</keyword>
<sequence>MSWFKRISIKKKLLVAYLPLIILPVVVISIASYALFTYKMAEASQLLAEQNAKEINRHLETYLDELERLSLFPYFHSNVMDVLRRSGQSDSPEQMYQEYKMFDDMFGNIMLNPRQDLLNVFLYRSDGTRYFNSRVNVTLNGDYDWKASEWYKRTTEANGSVVYTPNAGRDGRFIKLPYDIFSISRQIKTESGKAVGTILIDANFQGVEDVLRDIGLGPNSNVVLKNSQGTILYAQNKLFLNLLSPQKKGEGTKINANGKTLFIGSDISHKTGWTTDVVIPSASIYQTFISIRQVILWLSAIFCTIAVVVTYLLSGSITRPIREMHRMMKKVVSGNYDVELKLTSQDEIGSLGNAFMKMTSQIRELIHEVYEFDIRQKEAELNNLKMQIRPHFLYNTLEAIRSLADLNDNHEVARMTSSLGSILRYSIKTHQKLVPLDTEVEYIRQYLNIHQIMNGDAVHFEFDIDSGILRYYSLPLLFQPLIENALQHGLYGTRSGGHLRISGQRDGDDLHFMIVDNGTGIPSSRLEEMNQKLTEPGVPAVEQDGQGIGLCNVNRRVKIIFGENYGVTISVNPIGGTIVHVRIPIVSVHQESLKMHE</sequence>
<dbReference type="PROSITE" id="PS50109">
    <property type="entry name" value="HIS_KIN"/>
    <property type="match status" value="1"/>
</dbReference>
<dbReference type="EMBL" id="MRTP01000018">
    <property type="protein sequence ID" value="OMF47292.1"/>
    <property type="molecule type" value="Genomic_DNA"/>
</dbReference>
<dbReference type="EC" id="2.7.13.3" evidence="3"/>
<keyword evidence="18" id="KW-1185">Reference proteome</keyword>
<dbReference type="CDD" id="cd06225">
    <property type="entry name" value="HAMP"/>
    <property type="match status" value="1"/>
</dbReference>
<keyword evidence="8" id="KW-0547">Nucleotide-binding</keyword>
<dbReference type="InterPro" id="IPR010559">
    <property type="entry name" value="Sig_transdc_His_kin_internal"/>
</dbReference>
<reference evidence="17 18" key="1">
    <citation type="submission" date="2016-11" db="EMBL/GenBank/DDBJ databases">
        <title>Paenibacillus species isolates.</title>
        <authorList>
            <person name="Beno S.M."/>
        </authorList>
    </citation>
    <scope>NUCLEOTIDE SEQUENCE [LARGE SCALE GENOMIC DNA]</scope>
    <source>
        <strain evidence="17 18">FSL R5-0378</strain>
    </source>
</reference>
<comment type="subcellular location">
    <subcellularLocation>
        <location evidence="2">Cell membrane</location>
        <topology evidence="2">Multi-pass membrane protein</topology>
    </subcellularLocation>
</comment>
<dbReference type="PANTHER" id="PTHR34220">
    <property type="entry name" value="SENSOR HISTIDINE KINASE YPDA"/>
    <property type="match status" value="1"/>
</dbReference>
<evidence type="ECO:0000256" key="4">
    <source>
        <dbReference type="ARBA" id="ARBA00022475"/>
    </source>
</evidence>
<dbReference type="InterPro" id="IPR003660">
    <property type="entry name" value="HAMP_dom"/>
</dbReference>
<dbReference type="SUPFAM" id="SSF158472">
    <property type="entry name" value="HAMP domain-like"/>
    <property type="match status" value="1"/>
</dbReference>
<dbReference type="RefSeq" id="WP_076176346.1">
    <property type="nucleotide sequence ID" value="NZ_MRTP01000018.1"/>
</dbReference>